<dbReference type="AlphaFoldDB" id="A0A9P0GJT6"/>
<evidence type="ECO:0000313" key="1">
    <source>
        <dbReference type="EMBL" id="CAH1112326.1"/>
    </source>
</evidence>
<reference evidence="1" key="1">
    <citation type="submission" date="2022-01" db="EMBL/GenBank/DDBJ databases">
        <authorList>
            <person name="King R."/>
        </authorList>
    </citation>
    <scope>NUCLEOTIDE SEQUENCE</scope>
</reference>
<proteinExistence type="predicted"/>
<dbReference type="Proteomes" id="UP001153636">
    <property type="component" value="Chromosome 6"/>
</dbReference>
<sequence length="118" mass="13506">MKEARKTGNDCKFKYKYFERVTEEDRACIFKKFNEIGDKILQDTYLSGLISVFPVSRVRTKDGSGHSRTVSNKYTVRLGKQSNIVCKKAFCALHGISTKRVERLAMCLKQDDCLTSPK</sequence>
<protein>
    <submittedName>
        <fullName evidence="1">Uncharacterized protein</fullName>
    </submittedName>
</protein>
<gene>
    <name evidence="1" type="ORF">PSYICH_LOCUS12137</name>
</gene>
<name>A0A9P0GJT6_9CUCU</name>
<organism evidence="1 2">
    <name type="scientific">Psylliodes chrysocephalus</name>
    <dbReference type="NCBI Taxonomy" id="3402493"/>
    <lineage>
        <taxon>Eukaryota</taxon>
        <taxon>Metazoa</taxon>
        <taxon>Ecdysozoa</taxon>
        <taxon>Arthropoda</taxon>
        <taxon>Hexapoda</taxon>
        <taxon>Insecta</taxon>
        <taxon>Pterygota</taxon>
        <taxon>Neoptera</taxon>
        <taxon>Endopterygota</taxon>
        <taxon>Coleoptera</taxon>
        <taxon>Polyphaga</taxon>
        <taxon>Cucujiformia</taxon>
        <taxon>Chrysomeloidea</taxon>
        <taxon>Chrysomelidae</taxon>
        <taxon>Galerucinae</taxon>
        <taxon>Alticini</taxon>
        <taxon>Psylliodes</taxon>
    </lineage>
</organism>
<keyword evidence="2" id="KW-1185">Reference proteome</keyword>
<dbReference type="EMBL" id="OV651818">
    <property type="protein sequence ID" value="CAH1112326.1"/>
    <property type="molecule type" value="Genomic_DNA"/>
</dbReference>
<evidence type="ECO:0000313" key="2">
    <source>
        <dbReference type="Proteomes" id="UP001153636"/>
    </source>
</evidence>
<accession>A0A9P0GJT6</accession>
<dbReference type="OrthoDB" id="6774094at2759"/>